<protein>
    <submittedName>
        <fullName evidence="2">Uncharacterized protein</fullName>
    </submittedName>
</protein>
<feature type="transmembrane region" description="Helical" evidence="1">
    <location>
        <begin position="20"/>
        <end position="44"/>
    </location>
</feature>
<dbReference type="AlphaFoldDB" id="A0A9Q9S9B6"/>
<dbReference type="EMBL" id="CABGGO010000023">
    <property type="protein sequence ID" value="VUS61258.1"/>
    <property type="molecule type" value="Genomic_DNA"/>
</dbReference>
<reference evidence="2 3" key="1">
    <citation type="submission" date="2019-07" db="EMBL/GenBank/DDBJ databases">
        <authorList>
            <person name="Brisse S."/>
            <person name="Rodrigues C."/>
            <person name="Thorpe H."/>
        </authorList>
    </citation>
    <scope>NUCLEOTIDE SEQUENCE [LARGE SCALE GENOMIC DNA]</scope>
    <source>
        <strain evidence="2">SB6410</strain>
    </source>
</reference>
<name>A0A9Q9S9B6_9ENTR</name>
<gene>
    <name evidence="2" type="ORF">SB6410_02423</name>
</gene>
<comment type="caution">
    <text evidence="2">The sequence shown here is derived from an EMBL/GenBank/DDBJ whole genome shotgun (WGS) entry which is preliminary data.</text>
</comment>
<keyword evidence="1" id="KW-0812">Transmembrane</keyword>
<evidence type="ECO:0000313" key="3">
    <source>
        <dbReference type="Proteomes" id="UP000318567"/>
    </source>
</evidence>
<organism evidence="2 3">
    <name type="scientific">Klebsiella pasteurii</name>
    <dbReference type="NCBI Taxonomy" id="2587529"/>
    <lineage>
        <taxon>Bacteria</taxon>
        <taxon>Pseudomonadati</taxon>
        <taxon>Pseudomonadota</taxon>
        <taxon>Gammaproteobacteria</taxon>
        <taxon>Enterobacterales</taxon>
        <taxon>Enterobacteriaceae</taxon>
        <taxon>Klebsiella/Raoultella group</taxon>
        <taxon>Klebsiella</taxon>
    </lineage>
</organism>
<keyword evidence="1" id="KW-0472">Membrane</keyword>
<keyword evidence="1" id="KW-1133">Transmembrane helix</keyword>
<sequence>MSDSIYRTKRIIASNECFLLIHYILLFLTNYFFYLVVFNLSIYIRRFTLLSKAEITSALHSI</sequence>
<accession>A0A9Q9S9B6</accession>
<dbReference type="Proteomes" id="UP000318567">
    <property type="component" value="Unassembled WGS sequence"/>
</dbReference>
<proteinExistence type="predicted"/>
<evidence type="ECO:0000313" key="2">
    <source>
        <dbReference type="EMBL" id="VUS61258.1"/>
    </source>
</evidence>
<evidence type="ECO:0000256" key="1">
    <source>
        <dbReference type="SAM" id="Phobius"/>
    </source>
</evidence>